<gene>
    <name evidence="2" type="ORF">FB45DRAFT_1025231</name>
</gene>
<evidence type="ECO:0000256" key="1">
    <source>
        <dbReference type="SAM" id="MobiDB-lite"/>
    </source>
</evidence>
<keyword evidence="3" id="KW-1185">Reference proteome</keyword>
<sequence length="391" mass="43867">MDPGSQRDSFLSAVGTDSQPTPSVPIEPLIRQVTPNHPIFARSRIQRIPSVGEQFDDIFLAEGVPFVYKPLVMDAFAQLLGQRQPLVLRRPGGFGLRTFVTGLTARIDVDFHPQEDPFVALNPLFPSKWSGHGLHAYYVLDLDFGNLSGSDLGEDLSEYVYNECTDFVHHYRLDIQLPSMKSMADRPDLFIQFLHMQIQKTFPSFPVFVFIREFDNPLCAYRGCFETLRSFLRNVERAAWCGDIGGLLLYSCLDDGTIDSCWGRAPGQPMRPRADNPILSQSASLLDFSHTLDLSHHPAFHDAIGFTPEDIDALDYALRPLVQNPESALPLMQLVKEQRIAPYFFAGPWKAPEDSTDVVKNLAPCPRDQPVYPAGAILALISKHWGIPGRR</sequence>
<dbReference type="AlphaFoldDB" id="A0AAD7FQL0"/>
<accession>A0AAD7FQL0</accession>
<dbReference type="EMBL" id="JARKIF010000006">
    <property type="protein sequence ID" value="KAJ7637155.1"/>
    <property type="molecule type" value="Genomic_DNA"/>
</dbReference>
<reference evidence="2" key="1">
    <citation type="submission" date="2023-03" db="EMBL/GenBank/DDBJ databases">
        <title>Massive genome expansion in bonnet fungi (Mycena s.s.) driven by repeated elements and novel gene families across ecological guilds.</title>
        <authorList>
            <consortium name="Lawrence Berkeley National Laboratory"/>
            <person name="Harder C.B."/>
            <person name="Miyauchi S."/>
            <person name="Viragh M."/>
            <person name="Kuo A."/>
            <person name="Thoen E."/>
            <person name="Andreopoulos B."/>
            <person name="Lu D."/>
            <person name="Skrede I."/>
            <person name="Drula E."/>
            <person name="Henrissat B."/>
            <person name="Morin E."/>
            <person name="Kohler A."/>
            <person name="Barry K."/>
            <person name="LaButti K."/>
            <person name="Morin E."/>
            <person name="Salamov A."/>
            <person name="Lipzen A."/>
            <person name="Mereny Z."/>
            <person name="Hegedus B."/>
            <person name="Baldrian P."/>
            <person name="Stursova M."/>
            <person name="Weitz H."/>
            <person name="Taylor A."/>
            <person name="Grigoriev I.V."/>
            <person name="Nagy L.G."/>
            <person name="Martin F."/>
            <person name="Kauserud H."/>
        </authorList>
    </citation>
    <scope>NUCLEOTIDE SEQUENCE</scope>
    <source>
        <strain evidence="2">9284</strain>
    </source>
</reference>
<feature type="region of interest" description="Disordered" evidence="1">
    <location>
        <begin position="1"/>
        <end position="24"/>
    </location>
</feature>
<dbReference type="Proteomes" id="UP001221142">
    <property type="component" value="Unassembled WGS sequence"/>
</dbReference>
<organism evidence="2 3">
    <name type="scientific">Roridomyces roridus</name>
    <dbReference type="NCBI Taxonomy" id="1738132"/>
    <lineage>
        <taxon>Eukaryota</taxon>
        <taxon>Fungi</taxon>
        <taxon>Dikarya</taxon>
        <taxon>Basidiomycota</taxon>
        <taxon>Agaricomycotina</taxon>
        <taxon>Agaricomycetes</taxon>
        <taxon>Agaricomycetidae</taxon>
        <taxon>Agaricales</taxon>
        <taxon>Marasmiineae</taxon>
        <taxon>Mycenaceae</taxon>
        <taxon>Roridomyces</taxon>
    </lineage>
</organism>
<protein>
    <submittedName>
        <fullName evidence="2">Uncharacterized protein</fullName>
    </submittedName>
</protein>
<evidence type="ECO:0000313" key="3">
    <source>
        <dbReference type="Proteomes" id="UP001221142"/>
    </source>
</evidence>
<proteinExistence type="predicted"/>
<comment type="caution">
    <text evidence="2">The sequence shown here is derived from an EMBL/GenBank/DDBJ whole genome shotgun (WGS) entry which is preliminary data.</text>
</comment>
<evidence type="ECO:0000313" key="2">
    <source>
        <dbReference type="EMBL" id="KAJ7637155.1"/>
    </source>
</evidence>
<name>A0AAD7FQL0_9AGAR</name>